<dbReference type="InterPro" id="IPR017927">
    <property type="entry name" value="FAD-bd_FR_type"/>
</dbReference>
<sequence>MDCIFLTKHEITRVRHELRRRLLTVSATERLSPQMQRITLTSPELHDFVSASFDDHVKLIFPGNAETPEMREYTPRSFDTSGNTLVIDFALHEAGPATAWAMDAKVGDTLQIGGPRGSAVIPDDFDWYVLIGDETALPAIGRRLEELRPGVPVASFVIGEAQQIATRTSWSAQWIARDGKADDTALLQAALDSYTLPPGEGFVWIAAEAQVARSLRGYITGARGHNKSWTKAAGYWTRGKADTSEKSIED</sequence>
<protein>
    <submittedName>
        <fullName evidence="3">Siderophore-interacting protein</fullName>
    </submittedName>
</protein>
<evidence type="ECO:0000259" key="2">
    <source>
        <dbReference type="PROSITE" id="PS51384"/>
    </source>
</evidence>
<dbReference type="InterPro" id="IPR017938">
    <property type="entry name" value="Riboflavin_synthase-like_b-brl"/>
</dbReference>
<dbReference type="EMBL" id="CP036498">
    <property type="protein sequence ID" value="QUS38312.1"/>
    <property type="molecule type" value="Genomic_DNA"/>
</dbReference>
<dbReference type="Proteomes" id="UP000682843">
    <property type="component" value="Chromosome"/>
</dbReference>
<keyword evidence="4" id="KW-1185">Reference proteome</keyword>
<dbReference type="Pfam" id="PF04954">
    <property type="entry name" value="SIP"/>
    <property type="match status" value="1"/>
</dbReference>
<dbReference type="CDD" id="cd06193">
    <property type="entry name" value="siderophore_interacting"/>
    <property type="match status" value="1"/>
</dbReference>
<proteinExistence type="inferred from homology"/>
<dbReference type="Gene3D" id="3.40.50.80">
    <property type="entry name" value="Nucleotide-binding domain of ferredoxin-NADP reductase (FNR) module"/>
    <property type="match status" value="1"/>
</dbReference>
<feature type="domain" description="FAD-binding FR-type" evidence="2">
    <location>
        <begin position="18"/>
        <end position="122"/>
    </location>
</feature>
<dbReference type="InterPro" id="IPR039374">
    <property type="entry name" value="SIP_fam"/>
</dbReference>
<dbReference type="Pfam" id="PF08021">
    <property type="entry name" value="FAD_binding_9"/>
    <property type="match status" value="1"/>
</dbReference>
<dbReference type="Gene3D" id="2.40.30.10">
    <property type="entry name" value="Translation factors"/>
    <property type="match status" value="1"/>
</dbReference>
<reference evidence="3 4" key="1">
    <citation type="submission" date="2019-02" db="EMBL/GenBank/DDBJ databases">
        <title>Emended description of the genus Rhodopseudomonas and description of Rhodopseudomonas albus sp. nov., a non-phototrophic, heavy-metal-tolerant bacterium isolated from garden soil.</title>
        <authorList>
            <person name="Bao Z."/>
            <person name="Cao W.W."/>
            <person name="Sato Y."/>
            <person name="Nishizawa T."/>
            <person name="Zhao J."/>
            <person name="Guo Y."/>
            <person name="Ohta H."/>
        </authorList>
    </citation>
    <scope>NUCLEOTIDE SEQUENCE [LARGE SCALE GENOMIC DNA]</scope>
    <source>
        <strain evidence="3 4">SK50-23</strain>
    </source>
</reference>
<dbReference type="InterPro" id="IPR013113">
    <property type="entry name" value="SIP_FAD-bd"/>
</dbReference>
<dbReference type="InterPro" id="IPR007037">
    <property type="entry name" value="SIP_rossman_dom"/>
</dbReference>
<dbReference type="SUPFAM" id="SSF63380">
    <property type="entry name" value="Riboflavin synthase domain-like"/>
    <property type="match status" value="1"/>
</dbReference>
<comment type="similarity">
    <text evidence="1">Belongs to the SIP oxidoreductase family.</text>
</comment>
<organism evidence="3 4">
    <name type="scientific">Tardiphaga alba</name>
    <dbReference type="NCBI Taxonomy" id="340268"/>
    <lineage>
        <taxon>Bacteria</taxon>
        <taxon>Pseudomonadati</taxon>
        <taxon>Pseudomonadota</taxon>
        <taxon>Alphaproteobacteria</taxon>
        <taxon>Hyphomicrobiales</taxon>
        <taxon>Nitrobacteraceae</taxon>
        <taxon>Tardiphaga</taxon>
    </lineage>
</organism>
<evidence type="ECO:0000313" key="4">
    <source>
        <dbReference type="Proteomes" id="UP000682843"/>
    </source>
</evidence>
<accession>A0ABX8A4J7</accession>
<dbReference type="PANTHER" id="PTHR30157">
    <property type="entry name" value="FERRIC REDUCTASE, NADPH-DEPENDENT"/>
    <property type="match status" value="1"/>
</dbReference>
<name>A0ABX8A4J7_9BRAD</name>
<dbReference type="PANTHER" id="PTHR30157:SF0">
    <property type="entry name" value="NADPH-DEPENDENT FERRIC-CHELATE REDUCTASE"/>
    <property type="match status" value="1"/>
</dbReference>
<evidence type="ECO:0000256" key="1">
    <source>
        <dbReference type="ARBA" id="ARBA00035644"/>
    </source>
</evidence>
<gene>
    <name evidence="3" type="ORF">RPMA_05230</name>
</gene>
<evidence type="ECO:0000313" key="3">
    <source>
        <dbReference type="EMBL" id="QUS38312.1"/>
    </source>
</evidence>
<dbReference type="PROSITE" id="PS51384">
    <property type="entry name" value="FAD_FR"/>
    <property type="match status" value="1"/>
</dbReference>
<dbReference type="InterPro" id="IPR039261">
    <property type="entry name" value="FNR_nucleotide-bd"/>
</dbReference>